<dbReference type="VEuPathDB" id="VectorBase:GAUT021575"/>
<dbReference type="AlphaFoldDB" id="A0A1A9V0A0"/>
<keyword evidence="3" id="KW-1185">Reference proteome</keyword>
<accession>A0A1A9V0A0</accession>
<feature type="region of interest" description="Disordered" evidence="1">
    <location>
        <begin position="441"/>
        <end position="464"/>
    </location>
</feature>
<sequence>MYFTSDKPNLGLEELQQLNVRSRFHIFEQAEHTDNRLVNVIKNGDDLILKCGASITTKIKKLQEQGSSVIEEDFANLARGSKSKGQDRVHESDIINESVTDNEKRRSTRTGLDDAINDLKTRFELGNGISKEERREERKQEIQNIRSRLFMGKQARIKEMYQQAVIDSEHVQNGIANLDRYQVITNVDAYTDKIVTNSICNEDLNIFINTDRWLLKLLLLQLRQIPMIIFVYGGFDVVVAICGDGRYGWQLSPYYRDKKRFNHMHDLPGFTGSKITRNNIYLNDMICGNFALCKVALKRIAYNMNTDEEGFTSVIICKKTLRYSSLKLKLVLFDLGKLSSSSKPDISIGIDARSLRERFERGEIFKEKSIDESDSHSQFKKQGATFQEADIFECGISKKSRQVFLEMDADTVAKRETTAAFDQSTKRRPYLLNFCNSSEKEERVEEEEEEERIKTTTTTTTTKSKKTTTTNWTIKVIVQFDMLSPKGRKIFATNKPATRREVVVAVARYESSPEELDEDSFFLAVLWHIVIKVWRSLIVRSRLKQQHLVNKAGYLSEVVVRCEYRIISTFNTEQSNIDVIKCTEKPAEVLVETSEISKKFKFFETYRPVENKKRIFRITPPREGVVNLPSPEMEREIGLTQRSLSETRDLERSHMTSLMINKFRELENASQPQLPHGGFQTLKRFTPPIEQKRKWDAESDYDTDYVSSEDSNGNTEDRVIYLDHQILREAQTTTRAKQLCERFEKWQVNEINRGVNNVPINAYPIFVSEDRISEGTKVIMPKDGPITSSRFWTCYRLNQ</sequence>
<dbReference type="STRING" id="7395.A0A1A9V0A0"/>
<proteinExistence type="predicted"/>
<evidence type="ECO:0000313" key="3">
    <source>
        <dbReference type="Proteomes" id="UP000078200"/>
    </source>
</evidence>
<name>A0A1A9V0A0_GLOAU</name>
<dbReference type="Proteomes" id="UP000078200">
    <property type="component" value="Unassembled WGS sequence"/>
</dbReference>
<evidence type="ECO:0000313" key="2">
    <source>
        <dbReference type="EnsemblMetazoa" id="GAUT021575-PA"/>
    </source>
</evidence>
<organism evidence="2 3">
    <name type="scientific">Glossina austeni</name>
    <name type="common">Savannah tsetse fly</name>
    <dbReference type="NCBI Taxonomy" id="7395"/>
    <lineage>
        <taxon>Eukaryota</taxon>
        <taxon>Metazoa</taxon>
        <taxon>Ecdysozoa</taxon>
        <taxon>Arthropoda</taxon>
        <taxon>Hexapoda</taxon>
        <taxon>Insecta</taxon>
        <taxon>Pterygota</taxon>
        <taxon>Neoptera</taxon>
        <taxon>Endopterygota</taxon>
        <taxon>Diptera</taxon>
        <taxon>Brachycera</taxon>
        <taxon>Muscomorpha</taxon>
        <taxon>Hippoboscoidea</taxon>
        <taxon>Glossinidae</taxon>
        <taxon>Glossina</taxon>
    </lineage>
</organism>
<evidence type="ECO:0000256" key="1">
    <source>
        <dbReference type="SAM" id="MobiDB-lite"/>
    </source>
</evidence>
<protein>
    <submittedName>
        <fullName evidence="2">Uncharacterized protein</fullName>
    </submittedName>
</protein>
<dbReference type="EnsemblMetazoa" id="GAUT021575-RA">
    <property type="protein sequence ID" value="GAUT021575-PA"/>
    <property type="gene ID" value="GAUT021575"/>
</dbReference>
<reference evidence="2" key="1">
    <citation type="submission" date="2020-05" db="UniProtKB">
        <authorList>
            <consortium name="EnsemblMetazoa"/>
        </authorList>
    </citation>
    <scope>IDENTIFICATION</scope>
    <source>
        <strain evidence="2">TTRI</strain>
    </source>
</reference>
<feature type="compositionally biased region" description="Low complexity" evidence="1">
    <location>
        <begin position="455"/>
        <end position="464"/>
    </location>
</feature>